<keyword evidence="1" id="KW-0472">Membrane</keyword>
<dbReference type="InterPro" id="IPR021514">
    <property type="entry name" value="DUF3176"/>
</dbReference>
<evidence type="ECO:0000313" key="2">
    <source>
        <dbReference type="EMBL" id="KAL0471206.1"/>
    </source>
</evidence>
<proteinExistence type="predicted"/>
<dbReference type="Proteomes" id="UP001451303">
    <property type="component" value="Unassembled WGS sequence"/>
</dbReference>
<gene>
    <name evidence="2" type="ORF">QR685DRAFT_572201</name>
</gene>
<protein>
    <submittedName>
        <fullName evidence="2">Uncharacterized protein</fullName>
    </submittedName>
</protein>
<dbReference type="EMBL" id="JAVLET010000004">
    <property type="protein sequence ID" value="KAL0471206.1"/>
    <property type="molecule type" value="Genomic_DNA"/>
</dbReference>
<organism evidence="2 3">
    <name type="scientific">Neurospora intermedia</name>
    <dbReference type="NCBI Taxonomy" id="5142"/>
    <lineage>
        <taxon>Eukaryota</taxon>
        <taxon>Fungi</taxon>
        <taxon>Dikarya</taxon>
        <taxon>Ascomycota</taxon>
        <taxon>Pezizomycotina</taxon>
        <taxon>Sordariomycetes</taxon>
        <taxon>Sordariomycetidae</taxon>
        <taxon>Sordariales</taxon>
        <taxon>Sordariaceae</taxon>
        <taxon>Neurospora</taxon>
    </lineage>
</organism>
<evidence type="ECO:0000256" key="1">
    <source>
        <dbReference type="SAM" id="Phobius"/>
    </source>
</evidence>
<dbReference type="Pfam" id="PF11374">
    <property type="entry name" value="DUF3176"/>
    <property type="match status" value="1"/>
</dbReference>
<reference evidence="2 3" key="1">
    <citation type="submission" date="2023-09" db="EMBL/GenBank/DDBJ databases">
        <title>Multi-omics analysis of a traditional fermented food reveals byproduct-associated fungal strains for waste-to-food upcycling.</title>
        <authorList>
            <consortium name="Lawrence Berkeley National Laboratory"/>
            <person name="Rekdal V.M."/>
            <person name="Villalobos-Escobedo J.M."/>
            <person name="Rodriguez-Valeron N."/>
            <person name="Garcia M.O."/>
            <person name="Vasquez D.P."/>
            <person name="Damayanti I."/>
            <person name="Sorensen P.M."/>
            <person name="Baidoo E.E."/>
            <person name="De Carvalho A.C."/>
            <person name="Riley R."/>
            <person name="Lipzen A."/>
            <person name="He G."/>
            <person name="Yan M."/>
            <person name="Haridas S."/>
            <person name="Daum C."/>
            <person name="Yoshinaga Y."/>
            <person name="Ng V."/>
            <person name="Grigoriev I.V."/>
            <person name="Munk R."/>
            <person name="Nuraida L."/>
            <person name="Wijaya C.H."/>
            <person name="Morales P.-C."/>
            <person name="Keasling J.D."/>
        </authorList>
    </citation>
    <scope>NUCLEOTIDE SEQUENCE [LARGE SCALE GENOMIC DNA]</scope>
    <source>
        <strain evidence="2 3">FGSC 2613</strain>
    </source>
</reference>
<comment type="caution">
    <text evidence="2">The sequence shown here is derived from an EMBL/GenBank/DDBJ whole genome shotgun (WGS) entry which is preliminary data.</text>
</comment>
<keyword evidence="1" id="KW-0812">Transmembrane</keyword>
<dbReference type="PANTHER" id="PTHR37576">
    <property type="entry name" value="DEFECT AT LOW TEMPERATURE PROTEIN 1"/>
    <property type="match status" value="1"/>
</dbReference>
<feature type="transmembrane region" description="Helical" evidence="1">
    <location>
        <begin position="126"/>
        <end position="145"/>
    </location>
</feature>
<keyword evidence="3" id="KW-1185">Reference proteome</keyword>
<name>A0ABR3DEW5_NEUIN</name>
<keyword evidence="1" id="KW-1133">Transmembrane helix</keyword>
<accession>A0ABR3DEW5</accession>
<feature type="transmembrane region" description="Helical" evidence="1">
    <location>
        <begin position="20"/>
        <end position="44"/>
    </location>
</feature>
<evidence type="ECO:0000313" key="3">
    <source>
        <dbReference type="Proteomes" id="UP001451303"/>
    </source>
</evidence>
<dbReference type="PANTHER" id="PTHR37576:SF2">
    <property type="entry name" value="DEFECT AT LOW TEMPERATURE PROTEIN 1"/>
    <property type="match status" value="1"/>
</dbReference>
<sequence length="467" mass="53682">MKFFFPLWKLSWPAWVPDWFWLFPWVFLCSILVGIAGFIVNTILRAKAVGHPVAEWPYPLEPQMLVSGISMISVASLTVGFNNGGVVGFWVRALRGMSLSEVHYVRESTTSMAEAMKAVKRGKALWVAWMSIIFGVVACGNAWFWSHSMYQGDVTIRHNGTLDMHITPDIMSLHVFLHGGLQFDERRTSVSGQLKHFSQLTSCRASYEHYPLPSQSRFPNEFFPNLLFLPLEPRPFHVVQHDVRLEILTKMVRDLYNTRFGTIHRQRHWRFSDDVIDTSSSYRSHIAAGYAIKPETQKEGVLPCRMSFLSPMADIIDTYQELALRISVSAAVDTGKTQPVQYWSEKAQRQWLDESNLAPFCFLMALVTSTSATSIVILMHWGFWELPREFTMSPIELLNSVAHRPNSPQNILGVLANAKDDASASKLKKFAHEWDEKNENLFVYRKCRDEKWGFEVQMEEHELEEQL</sequence>